<sequence length="149" mass="17193">MRKIWFFQTYACSFECLALSLEYANFKGKCYLLNWDGKFFGIIGMRGIKKLSPLAMPVITVAGTTFSPRYVICNRAPLRSLGTFRLRINRSGTPTFNLSLSEGTSDNSKEFKNSTGYDFTCYWPLPYLQMDILQFLTVKIKQNIERLIH</sequence>
<proteinExistence type="predicted"/>
<name>A0A4Y2FCB8_ARAVE</name>
<dbReference type="Proteomes" id="UP000499080">
    <property type="component" value="Unassembled WGS sequence"/>
</dbReference>
<reference evidence="1 2" key="1">
    <citation type="journal article" date="2019" name="Sci. Rep.">
        <title>Orb-weaving spider Araneus ventricosus genome elucidates the spidroin gene catalogue.</title>
        <authorList>
            <person name="Kono N."/>
            <person name="Nakamura H."/>
            <person name="Ohtoshi R."/>
            <person name="Moran D.A.P."/>
            <person name="Shinohara A."/>
            <person name="Yoshida Y."/>
            <person name="Fujiwara M."/>
            <person name="Mori M."/>
            <person name="Tomita M."/>
            <person name="Arakawa K."/>
        </authorList>
    </citation>
    <scope>NUCLEOTIDE SEQUENCE [LARGE SCALE GENOMIC DNA]</scope>
</reference>
<evidence type="ECO:0000313" key="2">
    <source>
        <dbReference type="Proteomes" id="UP000499080"/>
    </source>
</evidence>
<organism evidence="1 2">
    <name type="scientific">Araneus ventricosus</name>
    <name type="common">Orbweaver spider</name>
    <name type="synonym">Epeira ventricosa</name>
    <dbReference type="NCBI Taxonomy" id="182803"/>
    <lineage>
        <taxon>Eukaryota</taxon>
        <taxon>Metazoa</taxon>
        <taxon>Ecdysozoa</taxon>
        <taxon>Arthropoda</taxon>
        <taxon>Chelicerata</taxon>
        <taxon>Arachnida</taxon>
        <taxon>Araneae</taxon>
        <taxon>Araneomorphae</taxon>
        <taxon>Entelegynae</taxon>
        <taxon>Araneoidea</taxon>
        <taxon>Araneidae</taxon>
        <taxon>Araneus</taxon>
    </lineage>
</organism>
<dbReference type="AlphaFoldDB" id="A0A4Y2FCB8"/>
<gene>
    <name evidence="1" type="ORF">AVEN_193407_1</name>
</gene>
<protein>
    <submittedName>
        <fullName evidence="1">Uncharacterized protein</fullName>
    </submittedName>
</protein>
<comment type="caution">
    <text evidence="1">The sequence shown here is derived from an EMBL/GenBank/DDBJ whole genome shotgun (WGS) entry which is preliminary data.</text>
</comment>
<dbReference type="OrthoDB" id="8300378at2759"/>
<evidence type="ECO:0000313" key="1">
    <source>
        <dbReference type="EMBL" id="GBM37895.1"/>
    </source>
</evidence>
<accession>A0A4Y2FCB8</accession>
<dbReference type="EMBL" id="BGPR01000852">
    <property type="protein sequence ID" value="GBM37895.1"/>
    <property type="molecule type" value="Genomic_DNA"/>
</dbReference>
<keyword evidence="2" id="KW-1185">Reference proteome</keyword>